<evidence type="ECO:0000313" key="1">
    <source>
        <dbReference type="EMBL" id="CAG7708515.1"/>
    </source>
</evidence>
<sequence>NLQEQIRLENIKEIQNFQDGRMLTYKKYTSVYLILNRKEAIRTAVAMAL</sequence>
<dbReference type="EMBL" id="CAJVCH010030087">
    <property type="protein sequence ID" value="CAG7708515.1"/>
    <property type="molecule type" value="Genomic_DNA"/>
</dbReference>
<name>A0A8J2J670_9HEXA</name>
<proteinExistence type="predicted"/>
<gene>
    <name evidence="1" type="ORF">AFUS01_LOCUS4774</name>
</gene>
<keyword evidence="2" id="KW-1185">Reference proteome</keyword>
<feature type="non-terminal residue" evidence="1">
    <location>
        <position position="1"/>
    </location>
</feature>
<comment type="caution">
    <text evidence="1">The sequence shown here is derived from an EMBL/GenBank/DDBJ whole genome shotgun (WGS) entry which is preliminary data.</text>
</comment>
<organism evidence="1 2">
    <name type="scientific">Allacma fusca</name>
    <dbReference type="NCBI Taxonomy" id="39272"/>
    <lineage>
        <taxon>Eukaryota</taxon>
        <taxon>Metazoa</taxon>
        <taxon>Ecdysozoa</taxon>
        <taxon>Arthropoda</taxon>
        <taxon>Hexapoda</taxon>
        <taxon>Collembola</taxon>
        <taxon>Symphypleona</taxon>
        <taxon>Sminthuridae</taxon>
        <taxon>Allacma</taxon>
    </lineage>
</organism>
<accession>A0A8J2J670</accession>
<reference evidence="1" key="1">
    <citation type="submission" date="2021-06" db="EMBL/GenBank/DDBJ databases">
        <authorList>
            <person name="Hodson N. C."/>
            <person name="Mongue J. A."/>
            <person name="Jaron S. K."/>
        </authorList>
    </citation>
    <scope>NUCLEOTIDE SEQUENCE</scope>
</reference>
<protein>
    <submittedName>
        <fullName evidence="1">Uncharacterized protein</fullName>
    </submittedName>
</protein>
<dbReference type="Proteomes" id="UP000708208">
    <property type="component" value="Unassembled WGS sequence"/>
</dbReference>
<evidence type="ECO:0000313" key="2">
    <source>
        <dbReference type="Proteomes" id="UP000708208"/>
    </source>
</evidence>
<dbReference type="AlphaFoldDB" id="A0A8J2J670"/>